<dbReference type="EMBL" id="LVYD01000086">
    <property type="protein sequence ID" value="OQP59151.1"/>
    <property type="molecule type" value="Genomic_DNA"/>
</dbReference>
<feature type="domain" description="Thioredoxin" evidence="2">
    <location>
        <begin position="42"/>
        <end position="181"/>
    </location>
</feature>
<dbReference type="SUPFAM" id="SSF52833">
    <property type="entry name" value="Thioredoxin-like"/>
    <property type="match status" value="1"/>
</dbReference>
<name>A0A1V9FLI3_9BACT</name>
<dbReference type="STRING" id="1703345.A3860_38600"/>
<proteinExistence type="predicted"/>
<comment type="caution">
    <text evidence="3">The sequence shown here is derived from an EMBL/GenBank/DDBJ whole genome shotgun (WGS) entry which is preliminary data.</text>
</comment>
<dbReference type="AlphaFoldDB" id="A0A1V9FLI3"/>
<organism evidence="3 4">
    <name type="scientific">Niastella vici</name>
    <dbReference type="NCBI Taxonomy" id="1703345"/>
    <lineage>
        <taxon>Bacteria</taxon>
        <taxon>Pseudomonadati</taxon>
        <taxon>Bacteroidota</taxon>
        <taxon>Chitinophagia</taxon>
        <taxon>Chitinophagales</taxon>
        <taxon>Chitinophagaceae</taxon>
        <taxon>Niastella</taxon>
    </lineage>
</organism>
<reference evidence="3 4" key="1">
    <citation type="submission" date="2016-03" db="EMBL/GenBank/DDBJ databases">
        <title>Niastella vici sp. nov., isolated from farmland soil.</title>
        <authorList>
            <person name="Chen L."/>
            <person name="Wang D."/>
            <person name="Yang S."/>
            <person name="Wang G."/>
        </authorList>
    </citation>
    <scope>NUCLEOTIDE SEQUENCE [LARGE SCALE GENOMIC DNA]</scope>
    <source>
        <strain evidence="3 4">DJ57</strain>
    </source>
</reference>
<keyword evidence="1" id="KW-0732">Signal</keyword>
<accession>A0A1V9FLI3</accession>
<sequence>MFYLAKQKIKNSQMKNRLFLLILVLTVKLASAQNLPPDSPAYKRFPTIPPFSILQADSSTLTKNQLKQHQATLIMYFSPDCDHCKHQWAEMEKRMKELKKYQIVMVTYQPFSEMVDFYKVHKIAEHHNVIMGRDTKFFLPPYYKMQSLPFQALYDKNGELITTFEGNVQIDKLLEAFNRKQ</sequence>
<feature type="signal peptide" evidence="1">
    <location>
        <begin position="1"/>
        <end position="32"/>
    </location>
</feature>
<dbReference type="InterPro" id="IPR036249">
    <property type="entry name" value="Thioredoxin-like_sf"/>
</dbReference>
<dbReference type="Pfam" id="PF00578">
    <property type="entry name" value="AhpC-TSA"/>
    <property type="match status" value="1"/>
</dbReference>
<evidence type="ECO:0000313" key="3">
    <source>
        <dbReference type="EMBL" id="OQP59151.1"/>
    </source>
</evidence>
<dbReference type="PROSITE" id="PS51352">
    <property type="entry name" value="THIOREDOXIN_2"/>
    <property type="match status" value="1"/>
</dbReference>
<feature type="chain" id="PRO_5012438567" description="Thioredoxin domain-containing protein" evidence="1">
    <location>
        <begin position="33"/>
        <end position="181"/>
    </location>
</feature>
<keyword evidence="4" id="KW-1185">Reference proteome</keyword>
<dbReference type="GO" id="GO:0016209">
    <property type="term" value="F:antioxidant activity"/>
    <property type="evidence" value="ECO:0007669"/>
    <property type="project" value="InterPro"/>
</dbReference>
<dbReference type="Gene3D" id="3.40.30.10">
    <property type="entry name" value="Glutaredoxin"/>
    <property type="match status" value="1"/>
</dbReference>
<evidence type="ECO:0000259" key="2">
    <source>
        <dbReference type="PROSITE" id="PS51352"/>
    </source>
</evidence>
<dbReference type="GO" id="GO:0016491">
    <property type="term" value="F:oxidoreductase activity"/>
    <property type="evidence" value="ECO:0007669"/>
    <property type="project" value="InterPro"/>
</dbReference>
<dbReference type="InterPro" id="IPR013766">
    <property type="entry name" value="Thioredoxin_domain"/>
</dbReference>
<evidence type="ECO:0000313" key="4">
    <source>
        <dbReference type="Proteomes" id="UP000192796"/>
    </source>
</evidence>
<evidence type="ECO:0000256" key="1">
    <source>
        <dbReference type="SAM" id="SignalP"/>
    </source>
</evidence>
<protein>
    <recommendedName>
        <fullName evidence="2">Thioredoxin domain-containing protein</fullName>
    </recommendedName>
</protein>
<dbReference type="InterPro" id="IPR000866">
    <property type="entry name" value="AhpC/TSA"/>
</dbReference>
<dbReference type="Proteomes" id="UP000192796">
    <property type="component" value="Unassembled WGS sequence"/>
</dbReference>
<gene>
    <name evidence="3" type="ORF">A3860_38600</name>
</gene>